<dbReference type="EMBL" id="BGPR01063343">
    <property type="protein sequence ID" value="GBO38558.1"/>
    <property type="molecule type" value="Genomic_DNA"/>
</dbReference>
<comment type="caution">
    <text evidence="2">The sequence shown here is derived from an EMBL/GenBank/DDBJ whole genome shotgun (WGS) entry which is preliminary data.</text>
</comment>
<evidence type="ECO:0000313" key="4">
    <source>
        <dbReference type="Proteomes" id="UP000499080"/>
    </source>
</evidence>
<dbReference type="AlphaFoldDB" id="A0A4Y2WPB7"/>
<dbReference type="Proteomes" id="UP000499080">
    <property type="component" value="Unassembled WGS sequence"/>
</dbReference>
<evidence type="ECO:0000256" key="1">
    <source>
        <dbReference type="SAM" id="Phobius"/>
    </source>
</evidence>
<name>A0A4Y2WPB7_ARAVE</name>
<gene>
    <name evidence="3" type="ORF">AVEN_216753_1</name>
    <name evidence="2" type="ORF">AVEN_79044_1</name>
</gene>
<keyword evidence="1" id="KW-0812">Transmembrane</keyword>
<keyword evidence="1" id="KW-1133">Transmembrane helix</keyword>
<feature type="transmembrane region" description="Helical" evidence="1">
    <location>
        <begin position="124"/>
        <end position="141"/>
    </location>
</feature>
<reference evidence="2 4" key="1">
    <citation type="journal article" date="2019" name="Sci. Rep.">
        <title>Orb-weaving spider Araneus ventricosus genome elucidates the spidroin gene catalogue.</title>
        <authorList>
            <person name="Kono N."/>
            <person name="Nakamura H."/>
            <person name="Ohtoshi R."/>
            <person name="Moran D.A.P."/>
            <person name="Shinohara A."/>
            <person name="Yoshida Y."/>
            <person name="Fujiwara M."/>
            <person name="Mori M."/>
            <person name="Tomita M."/>
            <person name="Arakawa K."/>
        </authorList>
    </citation>
    <scope>NUCLEOTIDE SEQUENCE [LARGE SCALE GENOMIC DNA]</scope>
</reference>
<proteinExistence type="predicted"/>
<sequence length="158" mass="17973">MREDDETKIRRGRAGFCNSVSAGMCRMRLFFGDALLAQSPLPAAEVSARAGMNASPQGGQLCRRIKISADALFFHCQRDIGLSNVWRLGQNSKNLSRIREQSKTLIWKKISTFVEGSVDMRLRLILLIMIWFRVLFAYFNVSETAKAVIKMPQSWELK</sequence>
<evidence type="ECO:0000313" key="3">
    <source>
        <dbReference type="EMBL" id="GBO38558.1"/>
    </source>
</evidence>
<dbReference type="EMBL" id="BGPR01063339">
    <property type="protein sequence ID" value="GBO38556.1"/>
    <property type="molecule type" value="Genomic_DNA"/>
</dbReference>
<protein>
    <submittedName>
        <fullName evidence="2">Uncharacterized protein</fullName>
    </submittedName>
</protein>
<accession>A0A4Y2WPB7</accession>
<evidence type="ECO:0000313" key="2">
    <source>
        <dbReference type="EMBL" id="GBO38556.1"/>
    </source>
</evidence>
<organism evidence="2 4">
    <name type="scientific">Araneus ventricosus</name>
    <name type="common">Orbweaver spider</name>
    <name type="synonym">Epeira ventricosa</name>
    <dbReference type="NCBI Taxonomy" id="182803"/>
    <lineage>
        <taxon>Eukaryota</taxon>
        <taxon>Metazoa</taxon>
        <taxon>Ecdysozoa</taxon>
        <taxon>Arthropoda</taxon>
        <taxon>Chelicerata</taxon>
        <taxon>Arachnida</taxon>
        <taxon>Araneae</taxon>
        <taxon>Araneomorphae</taxon>
        <taxon>Entelegynae</taxon>
        <taxon>Araneoidea</taxon>
        <taxon>Araneidae</taxon>
        <taxon>Araneus</taxon>
    </lineage>
</organism>
<keyword evidence="4" id="KW-1185">Reference proteome</keyword>
<keyword evidence="1" id="KW-0472">Membrane</keyword>